<gene>
    <name evidence="3" type="ORF">PGLA1383_LOCUS4728</name>
</gene>
<feature type="compositionally biased region" description="Polar residues" evidence="1">
    <location>
        <begin position="183"/>
        <end position="196"/>
    </location>
</feature>
<comment type="caution">
    <text evidence="3">The sequence shown here is derived from an EMBL/GenBank/DDBJ whole genome shotgun (WGS) entry which is preliminary data.</text>
</comment>
<dbReference type="AlphaFoldDB" id="A0A813DE22"/>
<feature type="transmembrane region" description="Helical" evidence="2">
    <location>
        <begin position="581"/>
        <end position="602"/>
    </location>
</feature>
<reference evidence="3" key="1">
    <citation type="submission" date="2021-02" db="EMBL/GenBank/DDBJ databases">
        <authorList>
            <person name="Dougan E. K."/>
            <person name="Rhodes N."/>
            <person name="Thang M."/>
            <person name="Chan C."/>
        </authorList>
    </citation>
    <scope>NUCLEOTIDE SEQUENCE</scope>
</reference>
<evidence type="ECO:0008006" key="5">
    <source>
        <dbReference type="Google" id="ProtNLM"/>
    </source>
</evidence>
<keyword evidence="2" id="KW-1133">Transmembrane helix</keyword>
<keyword evidence="2" id="KW-0472">Membrane</keyword>
<feature type="compositionally biased region" description="Basic and acidic residues" evidence="1">
    <location>
        <begin position="12"/>
        <end position="23"/>
    </location>
</feature>
<accession>A0A813DE22</accession>
<feature type="region of interest" description="Disordered" evidence="1">
    <location>
        <begin position="146"/>
        <end position="229"/>
    </location>
</feature>
<protein>
    <recommendedName>
        <fullName evidence="5">Gustatory receptor</fullName>
    </recommendedName>
</protein>
<dbReference type="Proteomes" id="UP000654075">
    <property type="component" value="Unassembled WGS sequence"/>
</dbReference>
<dbReference type="EMBL" id="CAJNNV010001784">
    <property type="protein sequence ID" value="CAE8585826.1"/>
    <property type="molecule type" value="Genomic_DNA"/>
</dbReference>
<evidence type="ECO:0000313" key="3">
    <source>
        <dbReference type="EMBL" id="CAE8585826.1"/>
    </source>
</evidence>
<proteinExistence type="predicted"/>
<keyword evidence="2" id="KW-0812">Transmembrane</keyword>
<evidence type="ECO:0000256" key="2">
    <source>
        <dbReference type="SAM" id="Phobius"/>
    </source>
</evidence>
<sequence length="726" mass="78880">MPFSFPEGAMADDIRDREEGPEKFDKQMIRAVRRVLQQELQEIRDLLVSLTENQRGIIERNQSEQSEPKLAVSLPRLSTPGNPRSARPCFSPQGTSSLLGDQRKPVKPVTIDQLEEQLAEHLQAAELVVGTSRALPAKQCPASLEGQTGWSRRVTGGSSQVRGASSFANSRALPAKQCPASLEGQTSWTKSISGPSQVGVADSSATSRALPAKHIPGQASPSSESGYGPDRGLINPPSLIHTPPVLDMDLVEEGHQRPQQKDSSPVLQPAALTAPEIPCLQQLAILPPEPCRMAAEYQSERGKHILFGTIREEGSARPPVTPSLRSKRRTMDRLWATLDEQRVQGQDSDGKPESAVHARASLSRYQRCLSSSSQAVFCTFGILPMRKGRSGYLYPAVVQLAILAIAAYPMVIHESAGSCLWSDYNNALQCLGVVMALCSFHWKRIKILLGPDCNLLKMYASGHGFYDHWVSTLPFDFLVACVFLAFEFASHEGLYLYKLRTQGLECVSAPSSSHRLGNAVGALAFSVVMIFKMHVVSCLDLMIDDFSSKYAEHGLAQEGVLQWNLLQATMNSAAKRLEGSFVILFAATFAGFATVAADLLLGSVKELAHGALPDCSEGLEPLQMMVGRALLLIYVSSRAAGLTEKCIRTRCFVNSLVLDNCVLDAERSYLVRYIDDSVAGFYIQGVRLTGIAIMKIFYGTCALTFAISVQASRNSQTASSSVSGGI</sequence>
<keyword evidence="4" id="KW-1185">Reference proteome</keyword>
<feature type="region of interest" description="Disordered" evidence="1">
    <location>
        <begin position="77"/>
        <end position="102"/>
    </location>
</feature>
<feature type="region of interest" description="Disordered" evidence="1">
    <location>
        <begin position="1"/>
        <end position="23"/>
    </location>
</feature>
<feature type="compositionally biased region" description="Polar residues" evidence="1">
    <location>
        <begin position="146"/>
        <end position="169"/>
    </location>
</feature>
<evidence type="ECO:0000313" key="4">
    <source>
        <dbReference type="Proteomes" id="UP000654075"/>
    </source>
</evidence>
<evidence type="ECO:0000256" key="1">
    <source>
        <dbReference type="SAM" id="MobiDB-lite"/>
    </source>
</evidence>
<feature type="transmembrane region" description="Helical" evidence="2">
    <location>
        <begin position="392"/>
        <end position="412"/>
    </location>
</feature>
<name>A0A813DE22_POLGL</name>
<organism evidence="3 4">
    <name type="scientific">Polarella glacialis</name>
    <name type="common">Dinoflagellate</name>
    <dbReference type="NCBI Taxonomy" id="89957"/>
    <lineage>
        <taxon>Eukaryota</taxon>
        <taxon>Sar</taxon>
        <taxon>Alveolata</taxon>
        <taxon>Dinophyceae</taxon>
        <taxon>Suessiales</taxon>
        <taxon>Suessiaceae</taxon>
        <taxon>Polarella</taxon>
    </lineage>
</organism>